<dbReference type="EMBL" id="KN838555">
    <property type="protein sequence ID" value="KIK06152.1"/>
    <property type="molecule type" value="Genomic_DNA"/>
</dbReference>
<reference evidence="1 2" key="1">
    <citation type="submission" date="2014-04" db="EMBL/GenBank/DDBJ databases">
        <authorList>
            <consortium name="DOE Joint Genome Institute"/>
            <person name="Kuo A."/>
            <person name="Kohler A."/>
            <person name="Nagy L.G."/>
            <person name="Floudas D."/>
            <person name="Copeland A."/>
            <person name="Barry K.W."/>
            <person name="Cichocki N."/>
            <person name="Veneault-Fourrey C."/>
            <person name="LaButti K."/>
            <person name="Lindquist E.A."/>
            <person name="Lipzen A."/>
            <person name="Lundell T."/>
            <person name="Morin E."/>
            <person name="Murat C."/>
            <person name="Sun H."/>
            <person name="Tunlid A."/>
            <person name="Henrissat B."/>
            <person name="Grigoriev I.V."/>
            <person name="Hibbett D.S."/>
            <person name="Martin F."/>
            <person name="Nordberg H.P."/>
            <person name="Cantor M.N."/>
            <person name="Hua S.X."/>
        </authorList>
    </citation>
    <scope>NUCLEOTIDE SEQUENCE [LARGE SCALE GENOMIC DNA]</scope>
    <source>
        <strain evidence="1 2">LaAM-08-1</strain>
    </source>
</reference>
<proteinExistence type="predicted"/>
<evidence type="ECO:0000313" key="2">
    <source>
        <dbReference type="Proteomes" id="UP000054477"/>
    </source>
</evidence>
<organism evidence="1 2">
    <name type="scientific">Laccaria amethystina LaAM-08-1</name>
    <dbReference type="NCBI Taxonomy" id="1095629"/>
    <lineage>
        <taxon>Eukaryota</taxon>
        <taxon>Fungi</taxon>
        <taxon>Dikarya</taxon>
        <taxon>Basidiomycota</taxon>
        <taxon>Agaricomycotina</taxon>
        <taxon>Agaricomycetes</taxon>
        <taxon>Agaricomycetidae</taxon>
        <taxon>Agaricales</taxon>
        <taxon>Agaricineae</taxon>
        <taxon>Hydnangiaceae</taxon>
        <taxon>Laccaria</taxon>
    </lineage>
</organism>
<evidence type="ECO:0000313" key="1">
    <source>
        <dbReference type="EMBL" id="KIK06152.1"/>
    </source>
</evidence>
<accession>A0A0C9Y7F9</accession>
<dbReference type="AlphaFoldDB" id="A0A0C9Y7F9"/>
<name>A0A0C9Y7F9_9AGAR</name>
<reference evidence="2" key="2">
    <citation type="submission" date="2015-01" db="EMBL/GenBank/DDBJ databases">
        <title>Evolutionary Origins and Diversification of the Mycorrhizal Mutualists.</title>
        <authorList>
            <consortium name="DOE Joint Genome Institute"/>
            <consortium name="Mycorrhizal Genomics Consortium"/>
            <person name="Kohler A."/>
            <person name="Kuo A."/>
            <person name="Nagy L.G."/>
            <person name="Floudas D."/>
            <person name="Copeland A."/>
            <person name="Barry K.W."/>
            <person name="Cichocki N."/>
            <person name="Veneault-Fourrey C."/>
            <person name="LaButti K."/>
            <person name="Lindquist E.A."/>
            <person name="Lipzen A."/>
            <person name="Lundell T."/>
            <person name="Morin E."/>
            <person name="Murat C."/>
            <person name="Riley R."/>
            <person name="Ohm R."/>
            <person name="Sun H."/>
            <person name="Tunlid A."/>
            <person name="Henrissat B."/>
            <person name="Grigoriev I.V."/>
            <person name="Hibbett D.S."/>
            <person name="Martin F."/>
        </authorList>
    </citation>
    <scope>NUCLEOTIDE SEQUENCE [LARGE SCALE GENOMIC DNA]</scope>
    <source>
        <strain evidence="2">LaAM-08-1</strain>
    </source>
</reference>
<dbReference type="HOGENOM" id="CLU_2922955_0_0_1"/>
<sequence>MFHPNPPRLSYHHIVAMIAPTPVRRSKVNPPTQPFDVIISAWFLVTADSREKFSCPCIDGT</sequence>
<keyword evidence="2" id="KW-1185">Reference proteome</keyword>
<protein>
    <submittedName>
        <fullName evidence="1">Uncharacterized protein</fullName>
    </submittedName>
</protein>
<gene>
    <name evidence="1" type="ORF">K443DRAFT_674710</name>
</gene>
<dbReference type="Proteomes" id="UP000054477">
    <property type="component" value="Unassembled WGS sequence"/>
</dbReference>